<keyword evidence="7" id="KW-0472">Membrane</keyword>
<organism evidence="9 10">
    <name type="scientific">Undibacterium pigrum</name>
    <dbReference type="NCBI Taxonomy" id="401470"/>
    <lineage>
        <taxon>Bacteria</taxon>
        <taxon>Pseudomonadati</taxon>
        <taxon>Pseudomonadota</taxon>
        <taxon>Betaproteobacteria</taxon>
        <taxon>Burkholderiales</taxon>
        <taxon>Oxalobacteraceae</taxon>
        <taxon>Undibacterium</taxon>
    </lineage>
</organism>
<keyword evidence="2 7" id="KW-0349">Heme</keyword>
<feature type="transmembrane region" description="Helical" evidence="7">
    <location>
        <begin position="103"/>
        <end position="121"/>
    </location>
</feature>
<dbReference type="PANTHER" id="PTHR47870:SF1">
    <property type="entry name" value="CYTOCHROME C-TYPE BIOGENESIS PROTEIN CCMH"/>
    <property type="match status" value="1"/>
</dbReference>
<dbReference type="GO" id="GO:0046872">
    <property type="term" value="F:metal ion binding"/>
    <property type="evidence" value="ECO:0007669"/>
    <property type="project" value="UniProtKB-KW"/>
</dbReference>
<evidence type="ECO:0000256" key="2">
    <source>
        <dbReference type="ARBA" id="ARBA00022617"/>
    </source>
</evidence>
<evidence type="ECO:0000259" key="8">
    <source>
        <dbReference type="Pfam" id="PF03918"/>
    </source>
</evidence>
<keyword evidence="3 7" id="KW-0479">Metal-binding</keyword>
<dbReference type="GO" id="GO:0005886">
    <property type="term" value="C:plasma membrane"/>
    <property type="evidence" value="ECO:0007669"/>
    <property type="project" value="TreeGrafter"/>
</dbReference>
<evidence type="ECO:0000313" key="9">
    <source>
        <dbReference type="EMBL" id="PXX44065.1"/>
    </source>
</evidence>
<evidence type="ECO:0000256" key="5">
    <source>
        <dbReference type="ARBA" id="ARBA00022748"/>
    </source>
</evidence>
<name>A0A318J7M8_9BURK</name>
<gene>
    <name evidence="9" type="ORF">DFR42_103334</name>
</gene>
<feature type="signal peptide" evidence="7">
    <location>
        <begin position="1"/>
        <end position="26"/>
    </location>
</feature>
<evidence type="ECO:0000256" key="1">
    <source>
        <dbReference type="ARBA" id="ARBA00010342"/>
    </source>
</evidence>
<dbReference type="FunFam" id="1.10.8.640:FF:000001">
    <property type="entry name" value="Cytochrome c-type biogenesis protein"/>
    <property type="match status" value="1"/>
</dbReference>
<dbReference type="Gene3D" id="1.10.8.640">
    <property type="entry name" value="Cytochrome C biogenesis protein"/>
    <property type="match status" value="1"/>
</dbReference>
<comment type="similarity">
    <text evidence="1 7">Belongs to the CcmH/CycL/Ccl2/NrfF family.</text>
</comment>
<dbReference type="InterPro" id="IPR038297">
    <property type="entry name" value="CcmH/CycL/NrfF/Ccl2_sf"/>
</dbReference>
<evidence type="ECO:0000256" key="6">
    <source>
        <dbReference type="ARBA" id="ARBA00023004"/>
    </source>
</evidence>
<dbReference type="GO" id="GO:0017004">
    <property type="term" value="P:cytochrome complex assembly"/>
    <property type="evidence" value="ECO:0007669"/>
    <property type="project" value="UniProtKB-KW"/>
</dbReference>
<dbReference type="OrthoDB" id="9804975at2"/>
<keyword evidence="7" id="KW-1133">Transmembrane helix</keyword>
<feature type="domain" description="CcmH/CycL/Ccl2/NrfF N-terminal" evidence="8">
    <location>
        <begin position="18"/>
        <end position="127"/>
    </location>
</feature>
<keyword evidence="5" id="KW-0201">Cytochrome c-type biogenesis</keyword>
<dbReference type="InterPro" id="IPR005616">
    <property type="entry name" value="CcmH/CycL/Ccl2/NrfF_N"/>
</dbReference>
<keyword evidence="4 7" id="KW-0732">Signal</keyword>
<sequence>MNPYLKKCVRWALSMTLALGAAFSQAAEPSIDQRVQKLSEELRCLVCQNQTLADSHAELAVNLKQQIREKFQQGQNEKEITDFLVARYGDFVHYRPPFNYQTALLWTGPYLLLLGALIFLFTRVKIIPGTEDSAGAAESAINRRHFSDPLL</sequence>
<dbReference type="Pfam" id="PF03918">
    <property type="entry name" value="CcmH"/>
    <property type="match status" value="1"/>
</dbReference>
<proteinExistence type="inferred from homology"/>
<dbReference type="Proteomes" id="UP000247792">
    <property type="component" value="Unassembled WGS sequence"/>
</dbReference>
<dbReference type="EMBL" id="QJKB01000003">
    <property type="protein sequence ID" value="PXX44065.1"/>
    <property type="molecule type" value="Genomic_DNA"/>
</dbReference>
<dbReference type="AlphaFoldDB" id="A0A318J7M8"/>
<dbReference type="PANTHER" id="PTHR47870">
    <property type="entry name" value="CYTOCHROME C-TYPE BIOGENESIS PROTEIN CCMH"/>
    <property type="match status" value="1"/>
</dbReference>
<protein>
    <recommendedName>
        <fullName evidence="7">Cytochrome c-type biogenesis protein</fullName>
    </recommendedName>
</protein>
<evidence type="ECO:0000256" key="3">
    <source>
        <dbReference type="ARBA" id="ARBA00022723"/>
    </source>
</evidence>
<evidence type="ECO:0000256" key="7">
    <source>
        <dbReference type="RuleBase" id="RU364112"/>
    </source>
</evidence>
<evidence type="ECO:0000313" key="10">
    <source>
        <dbReference type="Proteomes" id="UP000247792"/>
    </source>
</evidence>
<keyword evidence="7" id="KW-0812">Transmembrane</keyword>
<dbReference type="CDD" id="cd16378">
    <property type="entry name" value="CcmH_N"/>
    <property type="match status" value="1"/>
</dbReference>
<dbReference type="InterPro" id="IPR051263">
    <property type="entry name" value="C-type_cytochrome_biogenesis"/>
</dbReference>
<comment type="caution">
    <text evidence="9">The sequence shown here is derived from an EMBL/GenBank/DDBJ whole genome shotgun (WGS) entry which is preliminary data.</text>
</comment>
<evidence type="ECO:0000256" key="4">
    <source>
        <dbReference type="ARBA" id="ARBA00022729"/>
    </source>
</evidence>
<keyword evidence="6 7" id="KW-0408">Iron</keyword>
<accession>A0A318J7M8</accession>
<reference evidence="9 10" key="1">
    <citation type="submission" date="2018-05" db="EMBL/GenBank/DDBJ databases">
        <title>Genomic Encyclopedia of Type Strains, Phase IV (KMG-IV): sequencing the most valuable type-strain genomes for metagenomic binning, comparative biology and taxonomic classification.</title>
        <authorList>
            <person name="Goeker M."/>
        </authorList>
    </citation>
    <scope>NUCLEOTIDE SEQUENCE [LARGE SCALE GENOMIC DNA]</scope>
    <source>
        <strain evidence="9 10">DSM 19792</strain>
    </source>
</reference>
<feature type="chain" id="PRO_5016195565" description="Cytochrome c-type biogenesis protein" evidence="7">
    <location>
        <begin position="27"/>
        <end position="151"/>
    </location>
</feature>
<keyword evidence="10" id="KW-1185">Reference proteome</keyword>
<comment type="function">
    <text evidence="7">Possible subunit of a heme lyase.</text>
</comment>